<evidence type="ECO:0000313" key="2">
    <source>
        <dbReference type="EMBL" id="MCL7940434.1"/>
    </source>
</evidence>
<dbReference type="InterPro" id="IPR037237">
    <property type="entry name" value="IlvD/EDD_N"/>
</dbReference>
<keyword evidence="3" id="KW-1185">Reference proteome</keyword>
<dbReference type="RefSeq" id="WP_250060488.1">
    <property type="nucleotide sequence ID" value="NZ_JAMJPK010000003.1"/>
</dbReference>
<reference evidence="2" key="1">
    <citation type="submission" date="2022-05" db="EMBL/GenBank/DDBJ databases">
        <title>Halomonas geminus sp. nov. and Halomonas llamarensis sp. nov. isolated from high-altitude salars of the Atacama Desert.</title>
        <authorList>
            <person name="Hintersatz C."/>
            <person name="Rojas L.A."/>
            <person name="Wei T.-S."/>
            <person name="Kutschke S."/>
            <person name="Lehmann F."/>
            <person name="Jain R."/>
            <person name="Pollmann K."/>
        </authorList>
    </citation>
    <scope>NUCLEOTIDE SEQUENCE</scope>
    <source>
        <strain evidence="2">ATCH28</strain>
    </source>
</reference>
<gene>
    <name evidence="2" type="ORF">M8009_08995</name>
</gene>
<dbReference type="EMBL" id="JAMJPK010000003">
    <property type="protein sequence ID" value="MCL7940434.1"/>
    <property type="molecule type" value="Genomic_DNA"/>
</dbReference>
<dbReference type="Proteomes" id="UP001165369">
    <property type="component" value="Unassembled WGS sequence"/>
</dbReference>
<sequence length="57" mass="6045">MSDTPKDPRRHHPAEVVDGVGKSASRAMLRAVGFRDEDFAKPQVGIASTGAVTDLPV</sequence>
<evidence type="ECO:0008006" key="4">
    <source>
        <dbReference type="Google" id="ProtNLM"/>
    </source>
</evidence>
<feature type="region of interest" description="Disordered" evidence="1">
    <location>
        <begin position="1"/>
        <end position="21"/>
    </location>
</feature>
<name>A0ABT0T0K7_9GAMM</name>
<comment type="caution">
    <text evidence="2">The sequence shown here is derived from an EMBL/GenBank/DDBJ whole genome shotgun (WGS) entry which is preliminary data.</text>
</comment>
<evidence type="ECO:0000313" key="3">
    <source>
        <dbReference type="Proteomes" id="UP001165369"/>
    </source>
</evidence>
<accession>A0ABT0T0K7</accession>
<dbReference type="SUPFAM" id="SSF143975">
    <property type="entry name" value="IlvD/EDD N-terminal domain-like"/>
    <property type="match status" value="1"/>
</dbReference>
<organism evidence="2 3">
    <name type="scientific">Halomonas gemina</name>
    <dbReference type="NCBI Taxonomy" id="2945105"/>
    <lineage>
        <taxon>Bacteria</taxon>
        <taxon>Pseudomonadati</taxon>
        <taxon>Pseudomonadota</taxon>
        <taxon>Gammaproteobacteria</taxon>
        <taxon>Oceanospirillales</taxon>
        <taxon>Halomonadaceae</taxon>
        <taxon>Halomonas</taxon>
    </lineage>
</organism>
<evidence type="ECO:0000256" key="1">
    <source>
        <dbReference type="SAM" id="MobiDB-lite"/>
    </source>
</evidence>
<proteinExistence type="predicted"/>
<protein>
    <recommendedName>
        <fullName evidence="4">Dihydroxy-acid dehydratase</fullName>
    </recommendedName>
</protein>